<keyword evidence="2" id="KW-1185">Reference proteome</keyword>
<dbReference type="EMBL" id="JBHMBE010000001">
    <property type="protein sequence ID" value="MFB9644243.1"/>
    <property type="molecule type" value="Genomic_DNA"/>
</dbReference>
<organism evidence="1 2">
    <name type="scientific">Microbacterium terregens</name>
    <dbReference type="NCBI Taxonomy" id="69363"/>
    <lineage>
        <taxon>Bacteria</taxon>
        <taxon>Bacillati</taxon>
        <taxon>Actinomycetota</taxon>
        <taxon>Actinomycetes</taxon>
        <taxon>Micrococcales</taxon>
        <taxon>Microbacteriaceae</taxon>
        <taxon>Microbacterium</taxon>
    </lineage>
</organism>
<dbReference type="Proteomes" id="UP001589611">
    <property type="component" value="Unassembled WGS sequence"/>
</dbReference>
<evidence type="ECO:0000313" key="2">
    <source>
        <dbReference type="Proteomes" id="UP001589611"/>
    </source>
</evidence>
<evidence type="ECO:0000313" key="1">
    <source>
        <dbReference type="EMBL" id="MFB9644243.1"/>
    </source>
</evidence>
<accession>A0ABV5SV64</accession>
<proteinExistence type="predicted"/>
<reference evidence="1 2" key="1">
    <citation type="submission" date="2024-09" db="EMBL/GenBank/DDBJ databases">
        <authorList>
            <person name="Sun Q."/>
            <person name="Mori K."/>
        </authorList>
    </citation>
    <scope>NUCLEOTIDE SEQUENCE [LARGE SCALE GENOMIC DNA]</scope>
    <source>
        <strain evidence="1 2">JCM 1342</strain>
    </source>
</reference>
<comment type="caution">
    <text evidence="1">The sequence shown here is derived from an EMBL/GenBank/DDBJ whole genome shotgun (WGS) entry which is preliminary data.</text>
</comment>
<name>A0ABV5SV64_9MICO</name>
<gene>
    <name evidence="1" type="ORF">ACFFPJ_00370</name>
</gene>
<protein>
    <submittedName>
        <fullName evidence="1">Uncharacterized protein</fullName>
    </submittedName>
</protein>
<sequence length="172" mass="18293">MTAGWWRRNALSLALVAVLLPVTAGVVAVNEWSEWDLGHATKPITVEPGGSAPYAGAAIGPARARFANDPAAPPGTRLVSATVLVSPGEEPISCLSPKLREESGAGRQWNEASAGLDREYDPDRLTFCDSDLPIRYSLTLDYLVPEDAAGPFVIELESAAGIPQFVRLIVEP</sequence>
<dbReference type="RefSeq" id="WP_344710520.1">
    <property type="nucleotide sequence ID" value="NZ_BAAAWH010000001.1"/>
</dbReference>